<proteinExistence type="inferred from homology"/>
<dbReference type="PIRSF" id="PIRSF004810">
    <property type="entry name" value="ChrA"/>
    <property type="match status" value="1"/>
</dbReference>
<feature type="compositionally biased region" description="Polar residues" evidence="7">
    <location>
        <begin position="1"/>
        <end position="14"/>
    </location>
</feature>
<accession>A0A0M7ACL8</accession>
<dbReference type="AlphaFoldDB" id="A0A0M7ACL8"/>
<dbReference type="Proteomes" id="UP000053235">
    <property type="component" value="Unassembled WGS sequence"/>
</dbReference>
<dbReference type="OrthoDB" id="8969999at2"/>
<feature type="region of interest" description="Disordered" evidence="7">
    <location>
        <begin position="1"/>
        <end position="22"/>
    </location>
</feature>
<feature type="transmembrane region" description="Helical" evidence="8">
    <location>
        <begin position="327"/>
        <end position="348"/>
    </location>
</feature>
<evidence type="ECO:0000256" key="2">
    <source>
        <dbReference type="ARBA" id="ARBA00005262"/>
    </source>
</evidence>
<feature type="transmembrane region" description="Helical" evidence="8">
    <location>
        <begin position="253"/>
        <end position="277"/>
    </location>
</feature>
<gene>
    <name evidence="9" type="primary">chrA</name>
    <name evidence="9" type="ORF">LAX5112_03074</name>
</gene>
<dbReference type="InterPro" id="IPR003370">
    <property type="entry name" value="Chromate_transpt"/>
</dbReference>
<feature type="transmembrane region" description="Helical" evidence="8">
    <location>
        <begin position="297"/>
        <end position="315"/>
    </location>
</feature>
<keyword evidence="3" id="KW-1003">Cell membrane</keyword>
<dbReference type="STRING" id="388408.LAX5112_03074"/>
<evidence type="ECO:0000313" key="9">
    <source>
        <dbReference type="EMBL" id="CTQ72156.1"/>
    </source>
</evidence>
<feature type="transmembrane region" description="Helical" evidence="8">
    <location>
        <begin position="434"/>
        <end position="451"/>
    </location>
</feature>
<feature type="transmembrane region" description="Helical" evidence="8">
    <location>
        <begin position="216"/>
        <end position="241"/>
    </location>
</feature>
<evidence type="ECO:0000256" key="7">
    <source>
        <dbReference type="SAM" id="MobiDB-lite"/>
    </source>
</evidence>
<dbReference type="InterPro" id="IPR014047">
    <property type="entry name" value="Chr_Tranpt_l_chain"/>
</dbReference>
<evidence type="ECO:0000256" key="6">
    <source>
        <dbReference type="ARBA" id="ARBA00023136"/>
    </source>
</evidence>
<feature type="transmembrane region" description="Helical" evidence="8">
    <location>
        <begin position="360"/>
        <end position="390"/>
    </location>
</feature>
<keyword evidence="6 8" id="KW-0472">Membrane</keyword>
<dbReference type="PANTHER" id="PTHR33567:SF3">
    <property type="entry name" value="CHROMATE ION TRANSPORTER (EUROFUNG)"/>
    <property type="match status" value="1"/>
</dbReference>
<sequence length="452" mass="47830">MRVTGTHMSVSPDTNKNKENLNDNLPSLVEVTKVASKVGLLSFGGPAAQISVMHHEFVETRKWLSEERFLHALNYCMLLPGPEAQQLATYCGWLTGKTLGGLIAGLLFILPGALTMAVVSYIYAAYGETQIINALFYGIKAGVLAIVLQALFRIGAKALKTRLNWLLCGLSFCALFFFAVPFPFVIVAAGAIGLVFGKREEESERLADTSQSHPSAINTLKTLAIGGIVWLTPPFLAALLLTPQSVIVDVAGFFATLAVVSFGGAYALLSYMAQVAVDTKGWLTAGQMLDGLGLAETTPGPLILVTQFVGFLGGWQNPGPLTPATMALLAAAMTTWVTFVPSFLFVLAGAPWMERLYGNAYLASALSAITAAVAGTILNLAVWFAINVLFTETKTASIGPVTVIAPTPGSLDTILFAIAVTAAILVFWAKRGMFTVIGTTAVLGLAARMLTS</sequence>
<organism evidence="9 10">
    <name type="scientific">Roseibium alexandrii</name>
    <dbReference type="NCBI Taxonomy" id="388408"/>
    <lineage>
        <taxon>Bacteria</taxon>
        <taxon>Pseudomonadati</taxon>
        <taxon>Pseudomonadota</taxon>
        <taxon>Alphaproteobacteria</taxon>
        <taxon>Hyphomicrobiales</taxon>
        <taxon>Stappiaceae</taxon>
        <taxon>Roseibium</taxon>
    </lineage>
</organism>
<dbReference type="Pfam" id="PF02417">
    <property type="entry name" value="Chromate_transp"/>
    <property type="match status" value="2"/>
</dbReference>
<evidence type="ECO:0000256" key="4">
    <source>
        <dbReference type="ARBA" id="ARBA00022692"/>
    </source>
</evidence>
<name>A0A0M7ACL8_9HYPH</name>
<dbReference type="NCBIfam" id="TIGR00937">
    <property type="entry name" value="2A51"/>
    <property type="match status" value="1"/>
</dbReference>
<evidence type="ECO:0000313" key="10">
    <source>
        <dbReference type="Proteomes" id="UP000053235"/>
    </source>
</evidence>
<keyword evidence="4 8" id="KW-0812">Transmembrane</keyword>
<protein>
    <submittedName>
        <fullName evidence="9">Chromate transport protein</fullName>
    </submittedName>
</protein>
<dbReference type="GO" id="GO:0005886">
    <property type="term" value="C:plasma membrane"/>
    <property type="evidence" value="ECO:0007669"/>
    <property type="project" value="UniProtKB-SubCell"/>
</dbReference>
<feature type="transmembrane region" description="Helical" evidence="8">
    <location>
        <begin position="130"/>
        <end position="151"/>
    </location>
</feature>
<feature type="transmembrane region" description="Helical" evidence="8">
    <location>
        <begin position="163"/>
        <end position="196"/>
    </location>
</feature>
<evidence type="ECO:0000256" key="3">
    <source>
        <dbReference type="ARBA" id="ARBA00022475"/>
    </source>
</evidence>
<evidence type="ECO:0000256" key="1">
    <source>
        <dbReference type="ARBA" id="ARBA00004651"/>
    </source>
</evidence>
<comment type="similarity">
    <text evidence="2">Belongs to the chromate ion transporter (CHR) (TC 2.A.51) family.</text>
</comment>
<keyword evidence="10" id="KW-1185">Reference proteome</keyword>
<evidence type="ECO:0000256" key="5">
    <source>
        <dbReference type="ARBA" id="ARBA00022989"/>
    </source>
</evidence>
<keyword evidence="5 8" id="KW-1133">Transmembrane helix</keyword>
<dbReference type="PANTHER" id="PTHR33567">
    <property type="entry name" value="CHROMATE ION TRANSPORTER (EUROFUNG)"/>
    <property type="match status" value="1"/>
</dbReference>
<dbReference type="EMBL" id="CXWD01000012">
    <property type="protein sequence ID" value="CTQ72156.1"/>
    <property type="molecule type" value="Genomic_DNA"/>
</dbReference>
<evidence type="ECO:0000256" key="8">
    <source>
        <dbReference type="SAM" id="Phobius"/>
    </source>
</evidence>
<reference evidence="10" key="1">
    <citation type="submission" date="2015-07" db="EMBL/GenBank/DDBJ databases">
        <authorList>
            <person name="Rodrigo-Torres Lidia"/>
            <person name="Arahal R.David."/>
        </authorList>
    </citation>
    <scope>NUCLEOTIDE SEQUENCE [LARGE SCALE GENOMIC DNA]</scope>
    <source>
        <strain evidence="10">CECT 5112</strain>
    </source>
</reference>
<dbReference type="GO" id="GO:0015109">
    <property type="term" value="F:chromate transmembrane transporter activity"/>
    <property type="evidence" value="ECO:0007669"/>
    <property type="project" value="InterPro"/>
</dbReference>
<feature type="transmembrane region" description="Helical" evidence="8">
    <location>
        <begin position="102"/>
        <end position="124"/>
    </location>
</feature>
<comment type="subcellular location">
    <subcellularLocation>
        <location evidence="1">Cell membrane</location>
        <topology evidence="1">Multi-pass membrane protein</topology>
    </subcellularLocation>
</comment>